<evidence type="ECO:0000313" key="2">
    <source>
        <dbReference type="WBParaSite" id="GPLIN_001487600"/>
    </source>
</evidence>
<dbReference type="GO" id="GO:0016298">
    <property type="term" value="F:lipase activity"/>
    <property type="evidence" value="ECO:0007669"/>
    <property type="project" value="TreeGrafter"/>
</dbReference>
<proteinExistence type="predicted"/>
<dbReference type="Gene3D" id="3.40.50.1820">
    <property type="entry name" value="alpha/beta hydrolase"/>
    <property type="match status" value="1"/>
</dbReference>
<keyword evidence="1" id="KW-1185">Reference proteome</keyword>
<dbReference type="WBParaSite" id="GPLIN_001487600">
    <property type="protein sequence ID" value="GPLIN_001487600"/>
    <property type="gene ID" value="GPLIN_001487600"/>
</dbReference>
<evidence type="ECO:0000313" key="1">
    <source>
        <dbReference type="Proteomes" id="UP000050741"/>
    </source>
</evidence>
<protein>
    <submittedName>
        <fullName evidence="2">Abhydro_lipase domain-containing protein</fullName>
    </submittedName>
</protein>
<dbReference type="GO" id="GO:0016042">
    <property type="term" value="P:lipid catabolic process"/>
    <property type="evidence" value="ECO:0007669"/>
    <property type="project" value="InterPro"/>
</dbReference>
<dbReference type="PANTHER" id="PTHR32015:SF11">
    <property type="entry name" value="LIPASE"/>
    <property type="match status" value="1"/>
</dbReference>
<accession>A0A183CPR8</accession>
<dbReference type="PANTHER" id="PTHR32015">
    <property type="entry name" value="FASTING INDUCED LIPASE"/>
    <property type="match status" value="1"/>
</dbReference>
<dbReference type="Proteomes" id="UP000050741">
    <property type="component" value="Unassembled WGS sequence"/>
</dbReference>
<dbReference type="AlphaFoldDB" id="A0A183CPR8"/>
<reference evidence="2" key="2">
    <citation type="submission" date="2016-06" db="UniProtKB">
        <authorList>
            <consortium name="WormBaseParasite"/>
        </authorList>
    </citation>
    <scope>IDENTIFICATION</scope>
</reference>
<dbReference type="InterPro" id="IPR002918">
    <property type="entry name" value="Lipase_EstA/Esterase_EstB"/>
</dbReference>
<sequence length="224" mass="24238">MLIASGVTVFMFVCRRERHSGAKVRNVKNSSGGEGGGRWLCCCWCCDVLDLAEEDRPKFESGPIGETHLFFADANYAKAATTSPPGEKILRSSPTDRLAHPQSTLIRAHKHRPSTVDQIVQQMNFCTVPVLFILLFLVRASDGQSPLGPLTDHFLNWLVSNGYEGDAFDRPDIGPSGSYGGKLTAAQQITKEPVIFVHGTGDAALHTQAPQATVAPSNTSSSKR</sequence>
<reference evidence="1" key="1">
    <citation type="submission" date="2014-05" db="EMBL/GenBank/DDBJ databases">
        <title>The genome and life-stage specific transcriptomes of Globodera pallida elucidate key aspects of plant parasitism by a cyst nematode.</title>
        <authorList>
            <person name="Cotton J.A."/>
            <person name="Lilley C.J."/>
            <person name="Jones L.M."/>
            <person name="Kikuchi T."/>
            <person name="Reid A.J."/>
            <person name="Thorpe P."/>
            <person name="Tsai I.J."/>
            <person name="Beasley H."/>
            <person name="Blok V."/>
            <person name="Cock P.J.A."/>
            <person name="Van den Akker S.E."/>
            <person name="Holroyd N."/>
            <person name="Hunt M."/>
            <person name="Mantelin S."/>
            <person name="Naghra H."/>
            <person name="Pain A."/>
            <person name="Palomares-Rius J.E."/>
            <person name="Zarowiecki M."/>
            <person name="Berriman M."/>
            <person name="Jones J.T."/>
            <person name="Urwin P.E."/>
        </authorList>
    </citation>
    <scope>NUCLEOTIDE SEQUENCE [LARGE SCALE GENOMIC DNA]</scope>
    <source>
        <strain evidence="1">Lindley</strain>
    </source>
</reference>
<organism evidence="1 2">
    <name type="scientific">Globodera pallida</name>
    <name type="common">Potato cyst nematode worm</name>
    <name type="synonym">Heterodera pallida</name>
    <dbReference type="NCBI Taxonomy" id="36090"/>
    <lineage>
        <taxon>Eukaryota</taxon>
        <taxon>Metazoa</taxon>
        <taxon>Ecdysozoa</taxon>
        <taxon>Nematoda</taxon>
        <taxon>Chromadorea</taxon>
        <taxon>Rhabditida</taxon>
        <taxon>Tylenchina</taxon>
        <taxon>Tylenchomorpha</taxon>
        <taxon>Tylenchoidea</taxon>
        <taxon>Heteroderidae</taxon>
        <taxon>Heteroderinae</taxon>
        <taxon>Globodera</taxon>
    </lineage>
</organism>
<name>A0A183CPR8_GLOPA</name>
<dbReference type="InterPro" id="IPR029058">
    <property type="entry name" value="AB_hydrolase_fold"/>
</dbReference>